<evidence type="ECO:0000256" key="6">
    <source>
        <dbReference type="ARBA" id="ARBA00023077"/>
    </source>
</evidence>
<proteinExistence type="inferred from homology"/>
<dbReference type="PROSITE" id="PS52016">
    <property type="entry name" value="TONB_DEPENDENT_REC_3"/>
    <property type="match status" value="1"/>
</dbReference>
<evidence type="ECO:0000256" key="10">
    <source>
        <dbReference type="PROSITE-ProRule" id="PRU01360"/>
    </source>
</evidence>
<evidence type="ECO:0000256" key="8">
    <source>
        <dbReference type="ARBA" id="ARBA00023170"/>
    </source>
</evidence>
<dbReference type="SUPFAM" id="SSF56935">
    <property type="entry name" value="Porins"/>
    <property type="match status" value="1"/>
</dbReference>
<keyword evidence="9 10" id="KW-0998">Cell outer membrane</keyword>
<evidence type="ECO:0000256" key="12">
    <source>
        <dbReference type="SAM" id="SignalP"/>
    </source>
</evidence>
<dbReference type="NCBIfam" id="TIGR01783">
    <property type="entry name" value="TonB-siderophor"/>
    <property type="match status" value="1"/>
</dbReference>
<evidence type="ECO:0000256" key="3">
    <source>
        <dbReference type="ARBA" id="ARBA00022448"/>
    </source>
</evidence>
<keyword evidence="12" id="KW-0732">Signal</keyword>
<dbReference type="CDD" id="cd01347">
    <property type="entry name" value="ligand_gated_channel"/>
    <property type="match status" value="1"/>
</dbReference>
<dbReference type="EMBL" id="JAQQXS010000001">
    <property type="protein sequence ID" value="MDC8783830.1"/>
    <property type="molecule type" value="Genomic_DNA"/>
</dbReference>
<evidence type="ECO:0000256" key="4">
    <source>
        <dbReference type="ARBA" id="ARBA00022452"/>
    </source>
</evidence>
<feature type="domain" description="TonB-dependent receptor-like beta-barrel" evidence="13">
    <location>
        <begin position="277"/>
        <end position="679"/>
    </location>
</feature>
<dbReference type="Gene3D" id="2.170.130.10">
    <property type="entry name" value="TonB-dependent receptor, plug domain"/>
    <property type="match status" value="1"/>
</dbReference>
<keyword evidence="6 11" id="KW-0798">TonB box</keyword>
<keyword evidence="16" id="KW-1185">Reference proteome</keyword>
<keyword evidence="4 10" id="KW-1134">Transmembrane beta strand</keyword>
<evidence type="ECO:0000256" key="11">
    <source>
        <dbReference type="RuleBase" id="RU003357"/>
    </source>
</evidence>
<dbReference type="PANTHER" id="PTHR32552:SF74">
    <property type="entry name" value="HYDROXAMATE SIDEROPHORE RECEPTOR FHUE"/>
    <property type="match status" value="1"/>
</dbReference>
<gene>
    <name evidence="15" type="ORF">PRZ01_01320</name>
</gene>
<dbReference type="InterPro" id="IPR010105">
    <property type="entry name" value="TonB_sidphr_rcpt"/>
</dbReference>
<dbReference type="InterPro" id="IPR039426">
    <property type="entry name" value="TonB-dep_rcpt-like"/>
</dbReference>
<dbReference type="Pfam" id="PF07715">
    <property type="entry name" value="Plug"/>
    <property type="match status" value="1"/>
</dbReference>
<dbReference type="PANTHER" id="PTHR32552">
    <property type="entry name" value="FERRICHROME IRON RECEPTOR-RELATED"/>
    <property type="match status" value="1"/>
</dbReference>
<dbReference type="RefSeq" id="WP_273594940.1">
    <property type="nucleotide sequence ID" value="NZ_JAQQXS010000001.1"/>
</dbReference>
<keyword evidence="8 15" id="KW-0675">Receptor</keyword>
<accession>A0ABT5KN41</accession>
<dbReference type="InterPro" id="IPR012910">
    <property type="entry name" value="Plug_dom"/>
</dbReference>
<keyword evidence="5 10" id="KW-0812">Transmembrane</keyword>
<feature type="signal peptide" evidence="12">
    <location>
        <begin position="1"/>
        <end position="26"/>
    </location>
</feature>
<organism evidence="15 16">
    <name type="scientific">Roseateles koreensis</name>
    <dbReference type="NCBI Taxonomy" id="2987526"/>
    <lineage>
        <taxon>Bacteria</taxon>
        <taxon>Pseudomonadati</taxon>
        <taxon>Pseudomonadota</taxon>
        <taxon>Betaproteobacteria</taxon>
        <taxon>Burkholderiales</taxon>
        <taxon>Sphaerotilaceae</taxon>
        <taxon>Roseateles</taxon>
    </lineage>
</organism>
<dbReference type="InterPro" id="IPR037066">
    <property type="entry name" value="Plug_dom_sf"/>
</dbReference>
<keyword evidence="3 10" id="KW-0813">Transport</keyword>
<evidence type="ECO:0000313" key="15">
    <source>
        <dbReference type="EMBL" id="MDC8783830.1"/>
    </source>
</evidence>
<evidence type="ECO:0000256" key="7">
    <source>
        <dbReference type="ARBA" id="ARBA00023136"/>
    </source>
</evidence>
<evidence type="ECO:0000259" key="14">
    <source>
        <dbReference type="Pfam" id="PF07715"/>
    </source>
</evidence>
<name>A0ABT5KN41_9BURK</name>
<protein>
    <submittedName>
        <fullName evidence="15">TonB-dependent siderophore receptor</fullName>
    </submittedName>
</protein>
<sequence length="708" mass="77315">MKTHFLMTACALAALIAIADVAQAQAQAEAQSTSTLEKIVVTGKRANRVSKGATGLAMDIKDTPQSISSIDKEDLTNFGLTGSNEALAMATGINVEQYETNRATFNSRGFEIQLTQMDGLGMTNSWGTVVGREDTFLFESIEVIRGANGLLTGVGNSSGTINYIRKRPKNEDGGEFGVSFGSWGLKRAELDYNKVFTQDGSWAGRLVVASEDKDSFTRDLHNKRNTIYGVVDGQIGQNGTLTVGLTAVDAKQNAPMWGSLTLLHAEGSQADFPVSSSTSANWAYWNTQSYNAFAEYTHRLTQDWEAKLTYNVRHANEATKLLYAYSYTGVLNNDNTGLVGWPYRSQGSTDDSVLDANVSGPFSAFGRKHTLLVGLSRSHEKTAVDTYAALTHMGDSLPAFPYGGNAYAEPDWAVRAPSTRGQQTLTRMYVASRLVLTDNLKAIVGLNAVHLERSGASIYGSAATNTEYPDTNKFSPYVGLTYDFTPDVLGYVSYSDIFQNQDQTDHGGHYLAPMKGVNAETGIKAEWLNKQLMTTFALFTAKQQNLATYAGLITDVPTTDPRYNTNWYEGKDVRSKGFELEAVGRLSKDTKVSLGYTHLILTGPDGKDIYEWVPRNTLKARVESRMPALPELHLGLAGRWQSEISNVSYGKQSGYAVADVFASYALNSKMTVRLNVDNLSDKKYITGLAYGALYGAPRSYGVSLDYKL</sequence>
<dbReference type="Proteomes" id="UP001219862">
    <property type="component" value="Unassembled WGS sequence"/>
</dbReference>
<comment type="subcellular location">
    <subcellularLocation>
        <location evidence="1 10">Cell outer membrane</location>
        <topology evidence="1 10">Multi-pass membrane protein</topology>
    </subcellularLocation>
</comment>
<evidence type="ECO:0000313" key="16">
    <source>
        <dbReference type="Proteomes" id="UP001219862"/>
    </source>
</evidence>
<feature type="chain" id="PRO_5045570472" evidence="12">
    <location>
        <begin position="27"/>
        <end position="708"/>
    </location>
</feature>
<evidence type="ECO:0000259" key="13">
    <source>
        <dbReference type="Pfam" id="PF00593"/>
    </source>
</evidence>
<keyword evidence="7 10" id="KW-0472">Membrane</keyword>
<comment type="caution">
    <text evidence="15">The sequence shown here is derived from an EMBL/GenBank/DDBJ whole genome shotgun (WGS) entry which is preliminary data.</text>
</comment>
<dbReference type="InterPro" id="IPR000531">
    <property type="entry name" value="Beta-barrel_TonB"/>
</dbReference>
<comment type="similarity">
    <text evidence="2 10 11">Belongs to the TonB-dependent receptor family.</text>
</comment>
<feature type="domain" description="TonB-dependent receptor plug" evidence="14">
    <location>
        <begin position="60"/>
        <end position="160"/>
    </location>
</feature>
<evidence type="ECO:0000256" key="1">
    <source>
        <dbReference type="ARBA" id="ARBA00004571"/>
    </source>
</evidence>
<reference evidence="15 16" key="1">
    <citation type="submission" date="2022-10" db="EMBL/GenBank/DDBJ databases">
        <title>paucibacter sp. hw8 Genome sequencing.</title>
        <authorList>
            <person name="Park S."/>
        </authorList>
    </citation>
    <scope>NUCLEOTIDE SEQUENCE [LARGE SCALE GENOMIC DNA]</scope>
    <source>
        <strain evidence="16">hw8</strain>
    </source>
</reference>
<dbReference type="Gene3D" id="2.40.170.20">
    <property type="entry name" value="TonB-dependent receptor, beta-barrel domain"/>
    <property type="match status" value="1"/>
</dbReference>
<dbReference type="Pfam" id="PF00593">
    <property type="entry name" value="TonB_dep_Rec_b-barrel"/>
    <property type="match status" value="1"/>
</dbReference>
<evidence type="ECO:0000256" key="2">
    <source>
        <dbReference type="ARBA" id="ARBA00009810"/>
    </source>
</evidence>
<dbReference type="InterPro" id="IPR036942">
    <property type="entry name" value="Beta-barrel_TonB_sf"/>
</dbReference>
<evidence type="ECO:0000256" key="9">
    <source>
        <dbReference type="ARBA" id="ARBA00023237"/>
    </source>
</evidence>
<evidence type="ECO:0000256" key="5">
    <source>
        <dbReference type="ARBA" id="ARBA00022692"/>
    </source>
</evidence>